<organism evidence="3 4">
    <name type="scientific">Dibothriocephalus latus</name>
    <name type="common">Fish tapeworm</name>
    <name type="synonym">Diphyllobothrium latum</name>
    <dbReference type="NCBI Taxonomy" id="60516"/>
    <lineage>
        <taxon>Eukaryota</taxon>
        <taxon>Metazoa</taxon>
        <taxon>Spiralia</taxon>
        <taxon>Lophotrochozoa</taxon>
        <taxon>Platyhelminthes</taxon>
        <taxon>Cestoda</taxon>
        <taxon>Eucestoda</taxon>
        <taxon>Diphyllobothriidea</taxon>
        <taxon>Diphyllobothriidae</taxon>
        <taxon>Dibothriocephalus</taxon>
    </lineage>
</organism>
<protein>
    <submittedName>
        <fullName evidence="3">Uncharacterized protein</fullName>
    </submittedName>
</protein>
<feature type="region of interest" description="Disordered" evidence="1">
    <location>
        <begin position="23"/>
        <end position="116"/>
    </location>
</feature>
<keyword evidence="2" id="KW-0732">Signal</keyword>
<accession>A0A3P7LZ39</accession>
<dbReference type="Proteomes" id="UP000281553">
    <property type="component" value="Unassembled WGS sequence"/>
</dbReference>
<dbReference type="AlphaFoldDB" id="A0A3P7LZ39"/>
<feature type="chain" id="PRO_5018220358" evidence="2">
    <location>
        <begin position="21"/>
        <end position="158"/>
    </location>
</feature>
<evidence type="ECO:0000256" key="2">
    <source>
        <dbReference type="SAM" id="SignalP"/>
    </source>
</evidence>
<evidence type="ECO:0000313" key="4">
    <source>
        <dbReference type="Proteomes" id="UP000281553"/>
    </source>
</evidence>
<proteinExistence type="predicted"/>
<evidence type="ECO:0000256" key="1">
    <source>
        <dbReference type="SAM" id="MobiDB-lite"/>
    </source>
</evidence>
<dbReference type="EMBL" id="UYRU01065415">
    <property type="protein sequence ID" value="VDN16313.1"/>
    <property type="molecule type" value="Genomic_DNA"/>
</dbReference>
<evidence type="ECO:0000313" key="3">
    <source>
        <dbReference type="EMBL" id="VDN16313.1"/>
    </source>
</evidence>
<feature type="compositionally biased region" description="Basic and acidic residues" evidence="1">
    <location>
        <begin position="63"/>
        <end position="84"/>
    </location>
</feature>
<name>A0A3P7LZ39_DIBLA</name>
<gene>
    <name evidence="3" type="ORF">DILT_LOCUS12144</name>
</gene>
<reference evidence="3 4" key="1">
    <citation type="submission" date="2018-11" db="EMBL/GenBank/DDBJ databases">
        <authorList>
            <consortium name="Pathogen Informatics"/>
        </authorList>
    </citation>
    <scope>NUCLEOTIDE SEQUENCE [LARGE SCALE GENOMIC DNA]</scope>
</reference>
<keyword evidence="4" id="KW-1185">Reference proteome</keyword>
<sequence length="158" mass="17505">MISILHILLFLSYLFHGIENETTPKEELPSTTGDATDFSNDVHSDTTLDIDGSSSPASETTPEEEHLSTTKDATDVPSDVHSDTTLDIDGSSSLASETTPEEERLSTTEDATDVSSEVHSELTLEIGKLKDRYLFFPHLFNRPMQTTLHISYFVCHKT</sequence>
<feature type="compositionally biased region" description="Polar residues" evidence="1">
    <location>
        <begin position="29"/>
        <end position="39"/>
    </location>
</feature>
<feature type="signal peptide" evidence="2">
    <location>
        <begin position="1"/>
        <end position="20"/>
    </location>
</feature>